<keyword evidence="3" id="KW-1185">Reference proteome</keyword>
<feature type="non-terminal residue" evidence="2">
    <location>
        <position position="165"/>
    </location>
</feature>
<dbReference type="eggNOG" id="ENOG502SS3D">
    <property type="taxonomic scope" value="Eukaryota"/>
</dbReference>
<organism evidence="2 3">
    <name type="scientific">Fomitopsis schrenkii</name>
    <name type="common">Brown rot fungus</name>
    <dbReference type="NCBI Taxonomy" id="2126942"/>
    <lineage>
        <taxon>Eukaryota</taxon>
        <taxon>Fungi</taxon>
        <taxon>Dikarya</taxon>
        <taxon>Basidiomycota</taxon>
        <taxon>Agaricomycotina</taxon>
        <taxon>Agaricomycetes</taxon>
        <taxon>Polyporales</taxon>
        <taxon>Fomitopsis</taxon>
    </lineage>
</organism>
<dbReference type="OrthoDB" id="3256331at2759"/>
<dbReference type="HOGENOM" id="CLU_084280_0_0_1"/>
<sequence length="165" mass="19080">LTLTPDDPCDTTITAGDGRVLYVVRSKDRTDGTQTEVFNAEKAVIASLQRSDTRSHAWNVTYCHQTVEPLHKWMRNSINPISRSRWFKDEVGRQYKWKGQPAGSTREVRQYDGYKQPIATFHRSRSDRGSKRSKAVPAQLCLSYRAEQIRDLVVCSFLFLEQEKR</sequence>
<dbReference type="Pfam" id="PF20236">
    <property type="entry name" value="DUF6593"/>
    <property type="match status" value="1"/>
</dbReference>
<evidence type="ECO:0000259" key="1">
    <source>
        <dbReference type="Pfam" id="PF20236"/>
    </source>
</evidence>
<proteinExistence type="predicted"/>
<evidence type="ECO:0000313" key="2">
    <source>
        <dbReference type="EMBL" id="EPT01733.1"/>
    </source>
</evidence>
<feature type="non-terminal residue" evidence="2">
    <location>
        <position position="1"/>
    </location>
</feature>
<dbReference type="InterPro" id="IPR046528">
    <property type="entry name" value="DUF6593"/>
</dbReference>
<dbReference type="AlphaFoldDB" id="S8EAX4"/>
<dbReference type="InParanoid" id="S8EAX4"/>
<accession>S8EAX4</accession>
<dbReference type="Proteomes" id="UP000015241">
    <property type="component" value="Unassembled WGS sequence"/>
</dbReference>
<gene>
    <name evidence="2" type="ORF">FOMPIDRAFT_1099152</name>
</gene>
<reference evidence="2 3" key="1">
    <citation type="journal article" date="2012" name="Science">
        <title>The Paleozoic origin of enzymatic lignin decomposition reconstructed from 31 fungal genomes.</title>
        <authorList>
            <person name="Floudas D."/>
            <person name="Binder M."/>
            <person name="Riley R."/>
            <person name="Barry K."/>
            <person name="Blanchette R.A."/>
            <person name="Henrissat B."/>
            <person name="Martinez A.T."/>
            <person name="Otillar R."/>
            <person name="Spatafora J.W."/>
            <person name="Yadav J.S."/>
            <person name="Aerts A."/>
            <person name="Benoit I."/>
            <person name="Boyd A."/>
            <person name="Carlson A."/>
            <person name="Copeland A."/>
            <person name="Coutinho P.M."/>
            <person name="de Vries R.P."/>
            <person name="Ferreira P."/>
            <person name="Findley K."/>
            <person name="Foster B."/>
            <person name="Gaskell J."/>
            <person name="Glotzer D."/>
            <person name="Gorecki P."/>
            <person name="Heitman J."/>
            <person name="Hesse C."/>
            <person name="Hori C."/>
            <person name="Igarashi K."/>
            <person name="Jurgens J.A."/>
            <person name="Kallen N."/>
            <person name="Kersten P."/>
            <person name="Kohler A."/>
            <person name="Kuees U."/>
            <person name="Kumar T.K.A."/>
            <person name="Kuo A."/>
            <person name="LaButti K."/>
            <person name="Larrondo L.F."/>
            <person name="Lindquist E."/>
            <person name="Ling A."/>
            <person name="Lombard V."/>
            <person name="Lucas S."/>
            <person name="Lundell T."/>
            <person name="Martin R."/>
            <person name="McLaughlin D.J."/>
            <person name="Morgenstern I."/>
            <person name="Morin E."/>
            <person name="Murat C."/>
            <person name="Nagy L.G."/>
            <person name="Nolan M."/>
            <person name="Ohm R.A."/>
            <person name="Patyshakuliyeva A."/>
            <person name="Rokas A."/>
            <person name="Ruiz-Duenas F.J."/>
            <person name="Sabat G."/>
            <person name="Salamov A."/>
            <person name="Samejima M."/>
            <person name="Schmutz J."/>
            <person name="Slot J.C."/>
            <person name="St John F."/>
            <person name="Stenlid J."/>
            <person name="Sun H."/>
            <person name="Sun S."/>
            <person name="Syed K."/>
            <person name="Tsang A."/>
            <person name="Wiebenga A."/>
            <person name="Young D."/>
            <person name="Pisabarro A."/>
            <person name="Eastwood D.C."/>
            <person name="Martin F."/>
            <person name="Cullen D."/>
            <person name="Grigoriev I.V."/>
            <person name="Hibbett D.S."/>
        </authorList>
    </citation>
    <scope>NUCLEOTIDE SEQUENCE</scope>
    <source>
        <strain evidence="3">FP-58527</strain>
    </source>
</reference>
<protein>
    <recommendedName>
        <fullName evidence="1">DUF6593 domain-containing protein</fullName>
    </recommendedName>
</protein>
<name>S8EAX4_FOMSC</name>
<feature type="domain" description="DUF6593" evidence="1">
    <location>
        <begin position="6"/>
        <end position="165"/>
    </location>
</feature>
<dbReference type="EMBL" id="KE504140">
    <property type="protein sequence ID" value="EPT01733.1"/>
    <property type="molecule type" value="Genomic_DNA"/>
</dbReference>
<evidence type="ECO:0000313" key="3">
    <source>
        <dbReference type="Proteomes" id="UP000015241"/>
    </source>
</evidence>